<comment type="caution">
    <text evidence="2">The sequence shown here is derived from an EMBL/GenBank/DDBJ whole genome shotgun (WGS) entry which is preliminary data.</text>
</comment>
<dbReference type="InterPro" id="IPR016181">
    <property type="entry name" value="Acyl_CoA_acyltransferase"/>
</dbReference>
<name>A0ABU9DMQ3_9BACL</name>
<gene>
    <name evidence="2" type="ORF">WMW72_16270</name>
</gene>
<dbReference type="Proteomes" id="UP001469365">
    <property type="component" value="Unassembled WGS sequence"/>
</dbReference>
<dbReference type="CDD" id="cd04301">
    <property type="entry name" value="NAT_SF"/>
    <property type="match status" value="1"/>
</dbReference>
<feature type="domain" description="N-acetyltransferase" evidence="1">
    <location>
        <begin position="1"/>
        <end position="138"/>
    </location>
</feature>
<reference evidence="2 3" key="1">
    <citation type="submission" date="2024-04" db="EMBL/GenBank/DDBJ databases">
        <title>draft genome sequnece of Paenibacillus filicis.</title>
        <authorList>
            <person name="Kim D.-U."/>
        </authorList>
    </citation>
    <scope>NUCLEOTIDE SEQUENCE [LARGE SCALE GENOMIC DNA]</scope>
    <source>
        <strain evidence="2 3">KACC14197</strain>
    </source>
</reference>
<protein>
    <submittedName>
        <fullName evidence="2">GNAT family N-acetyltransferase</fullName>
    </submittedName>
</protein>
<keyword evidence="3" id="KW-1185">Reference proteome</keyword>
<evidence type="ECO:0000313" key="3">
    <source>
        <dbReference type="Proteomes" id="UP001469365"/>
    </source>
</evidence>
<dbReference type="SUPFAM" id="SSF55729">
    <property type="entry name" value="Acyl-CoA N-acyltransferases (Nat)"/>
    <property type="match status" value="1"/>
</dbReference>
<accession>A0ABU9DMQ3</accession>
<organism evidence="2 3">
    <name type="scientific">Paenibacillus filicis</name>
    <dbReference type="NCBI Taxonomy" id="669464"/>
    <lineage>
        <taxon>Bacteria</taxon>
        <taxon>Bacillati</taxon>
        <taxon>Bacillota</taxon>
        <taxon>Bacilli</taxon>
        <taxon>Bacillales</taxon>
        <taxon>Paenibacillaceae</taxon>
        <taxon>Paenibacillus</taxon>
    </lineage>
</organism>
<evidence type="ECO:0000313" key="2">
    <source>
        <dbReference type="EMBL" id="MEK8129462.1"/>
    </source>
</evidence>
<dbReference type="EMBL" id="JBBPCC010000010">
    <property type="protein sequence ID" value="MEK8129462.1"/>
    <property type="molecule type" value="Genomic_DNA"/>
</dbReference>
<dbReference type="Pfam" id="PF00583">
    <property type="entry name" value="Acetyltransf_1"/>
    <property type="match status" value="1"/>
</dbReference>
<evidence type="ECO:0000259" key="1">
    <source>
        <dbReference type="PROSITE" id="PS51186"/>
    </source>
</evidence>
<sequence length="138" mass="15961">MTDIMPIVQGTPEEGEYIRNQLIKFNAQHAPGRYEPINLAIKAEDGRVVGGLLAALCWNWVEVHILWVDESLRGQNYGSRLLQQIEQIAREKACTLIKLDTFSFQAPDFYRKHGYSEFGVLEDAPQGFQHYYFKKDLR</sequence>
<dbReference type="PROSITE" id="PS51186">
    <property type="entry name" value="GNAT"/>
    <property type="match status" value="1"/>
</dbReference>
<dbReference type="RefSeq" id="WP_341416572.1">
    <property type="nucleotide sequence ID" value="NZ_JBBPCC010000010.1"/>
</dbReference>
<proteinExistence type="predicted"/>
<dbReference type="Gene3D" id="3.40.630.30">
    <property type="match status" value="1"/>
</dbReference>
<dbReference type="InterPro" id="IPR000182">
    <property type="entry name" value="GNAT_dom"/>
</dbReference>